<dbReference type="KEGG" id="ccp:CHC_T00001663001"/>
<protein>
    <submittedName>
        <fullName evidence="1">Uncharacterized protein</fullName>
    </submittedName>
</protein>
<gene>
    <name evidence="1" type="ORF">CHC_T00001663001</name>
</gene>
<dbReference type="Gramene" id="CDF32867">
    <property type="protein sequence ID" value="CDF32867"/>
    <property type="gene ID" value="CHC_T00001663001"/>
</dbReference>
<dbReference type="Proteomes" id="UP000012073">
    <property type="component" value="Unassembled WGS sequence"/>
</dbReference>
<dbReference type="GeneID" id="17320384"/>
<dbReference type="AlphaFoldDB" id="R7Q2S0"/>
<keyword evidence="2" id="KW-1185">Reference proteome</keyword>
<reference evidence="2" key="1">
    <citation type="journal article" date="2013" name="Proc. Natl. Acad. Sci. U.S.A.">
        <title>Genome structure and metabolic features in the red seaweed Chondrus crispus shed light on evolution of the Archaeplastida.</title>
        <authorList>
            <person name="Collen J."/>
            <person name="Porcel B."/>
            <person name="Carre W."/>
            <person name="Ball S.G."/>
            <person name="Chaparro C."/>
            <person name="Tonon T."/>
            <person name="Barbeyron T."/>
            <person name="Michel G."/>
            <person name="Noel B."/>
            <person name="Valentin K."/>
            <person name="Elias M."/>
            <person name="Artiguenave F."/>
            <person name="Arun A."/>
            <person name="Aury J.M."/>
            <person name="Barbosa-Neto J.F."/>
            <person name="Bothwell J.H."/>
            <person name="Bouget F.Y."/>
            <person name="Brillet L."/>
            <person name="Cabello-Hurtado F."/>
            <person name="Capella-Gutierrez S."/>
            <person name="Charrier B."/>
            <person name="Cladiere L."/>
            <person name="Cock J.M."/>
            <person name="Coelho S.M."/>
            <person name="Colleoni C."/>
            <person name="Czjzek M."/>
            <person name="Da Silva C."/>
            <person name="Delage L."/>
            <person name="Denoeud F."/>
            <person name="Deschamps P."/>
            <person name="Dittami S.M."/>
            <person name="Gabaldon T."/>
            <person name="Gachon C.M."/>
            <person name="Groisillier A."/>
            <person name="Herve C."/>
            <person name="Jabbari K."/>
            <person name="Katinka M."/>
            <person name="Kloareg B."/>
            <person name="Kowalczyk N."/>
            <person name="Labadie K."/>
            <person name="Leblanc C."/>
            <person name="Lopez P.J."/>
            <person name="McLachlan D.H."/>
            <person name="Meslet-Cladiere L."/>
            <person name="Moustafa A."/>
            <person name="Nehr Z."/>
            <person name="Nyvall Collen P."/>
            <person name="Panaud O."/>
            <person name="Partensky F."/>
            <person name="Poulain J."/>
            <person name="Rensing S.A."/>
            <person name="Rousvoal S."/>
            <person name="Samson G."/>
            <person name="Symeonidi A."/>
            <person name="Weissenbach J."/>
            <person name="Zambounis A."/>
            <person name="Wincker P."/>
            <person name="Boyen C."/>
        </authorList>
    </citation>
    <scope>NUCLEOTIDE SEQUENCE [LARGE SCALE GENOMIC DNA]</scope>
    <source>
        <strain evidence="2">cv. Stackhouse</strain>
    </source>
</reference>
<dbReference type="RefSeq" id="XP_005712668.1">
    <property type="nucleotide sequence ID" value="XM_005712611.1"/>
</dbReference>
<organism evidence="1 2">
    <name type="scientific">Chondrus crispus</name>
    <name type="common">Carrageen Irish moss</name>
    <name type="synonym">Polymorpha crispa</name>
    <dbReference type="NCBI Taxonomy" id="2769"/>
    <lineage>
        <taxon>Eukaryota</taxon>
        <taxon>Rhodophyta</taxon>
        <taxon>Florideophyceae</taxon>
        <taxon>Rhodymeniophycidae</taxon>
        <taxon>Gigartinales</taxon>
        <taxon>Gigartinaceae</taxon>
        <taxon>Chondrus</taxon>
    </lineage>
</organism>
<name>R7Q2S0_CHOCR</name>
<evidence type="ECO:0000313" key="2">
    <source>
        <dbReference type="Proteomes" id="UP000012073"/>
    </source>
</evidence>
<proteinExistence type="predicted"/>
<accession>R7Q2S0</accession>
<evidence type="ECO:0000313" key="1">
    <source>
        <dbReference type="EMBL" id="CDF32867.1"/>
    </source>
</evidence>
<dbReference type="EMBL" id="HG001593">
    <property type="protein sequence ID" value="CDF32867.1"/>
    <property type="molecule type" value="Genomic_DNA"/>
</dbReference>
<sequence>MKFLYIDEELTMEDRNERKGNMLKIEKNIQYSIAPVVPHELDRDRGRGLVPHQPTHFWSAPPLQHINDFRLCPGRNTVISPAIKPGLLSVTHSAGLFHPPTPTSPPLPPLHPPSRKTRSCLPSILPSPFVACTPPRQQPRFSTRPPNLPALLSAFSTYPCPYSLTVFSITLTHSPLVSIKDGQLFARASTGCQAFIETSSGSVVSFH</sequence>